<dbReference type="InterPro" id="IPR011049">
    <property type="entry name" value="Serralysin-like_metalloprot_C"/>
</dbReference>
<reference evidence="5 6" key="1">
    <citation type="submission" date="2019-02" db="EMBL/GenBank/DDBJ databases">
        <title>Planctomycetal bacteria perform biofilm scaping via a novel small molecule.</title>
        <authorList>
            <person name="Jeske O."/>
            <person name="Boedeker C."/>
            <person name="Wiegand S."/>
            <person name="Breitling P."/>
            <person name="Kallscheuer N."/>
            <person name="Jogler M."/>
            <person name="Rohde M."/>
            <person name="Petersen J."/>
            <person name="Medema M.H."/>
            <person name="Surup F."/>
            <person name="Jogler C."/>
        </authorList>
    </citation>
    <scope>NUCLEOTIDE SEQUENCE [LARGE SCALE GENOMIC DNA]</scope>
    <source>
        <strain evidence="5 6">Mal15</strain>
    </source>
</reference>
<dbReference type="InterPro" id="IPR002105">
    <property type="entry name" value="Dockerin_1_rpt"/>
</dbReference>
<evidence type="ECO:0000313" key="5">
    <source>
        <dbReference type="EMBL" id="QEG01099.1"/>
    </source>
</evidence>
<evidence type="ECO:0000256" key="1">
    <source>
        <dbReference type="ARBA" id="ARBA00004613"/>
    </source>
</evidence>
<dbReference type="InterPro" id="IPR001343">
    <property type="entry name" value="Hemolysn_Ca-bd"/>
</dbReference>
<dbReference type="Gene3D" id="2.130.10.10">
    <property type="entry name" value="YVTN repeat-like/Quinoprotein amine dehydrogenase"/>
    <property type="match status" value="1"/>
</dbReference>
<dbReference type="CDD" id="cd00146">
    <property type="entry name" value="PKD"/>
    <property type="match status" value="1"/>
</dbReference>
<evidence type="ECO:0000256" key="2">
    <source>
        <dbReference type="ARBA" id="ARBA00022525"/>
    </source>
</evidence>
<dbReference type="Gene3D" id="2.60.40.10">
    <property type="entry name" value="Immunoglobulins"/>
    <property type="match status" value="4"/>
</dbReference>
<dbReference type="InterPro" id="IPR013783">
    <property type="entry name" value="Ig-like_fold"/>
</dbReference>
<dbReference type="Pfam" id="PF00353">
    <property type="entry name" value="HemolysinCabind"/>
    <property type="match status" value="3"/>
</dbReference>
<dbReference type="RefSeq" id="WP_147870226.1">
    <property type="nucleotide sequence ID" value="NZ_CP036264.1"/>
</dbReference>
<dbReference type="GO" id="GO:0000272">
    <property type="term" value="P:polysaccharide catabolic process"/>
    <property type="evidence" value="ECO:0007669"/>
    <property type="project" value="InterPro"/>
</dbReference>
<dbReference type="KEGG" id="smam:Mal15_51750"/>
<name>A0A5B9MIS0_9BACT</name>
<dbReference type="SUPFAM" id="SSF49299">
    <property type="entry name" value="PKD domain"/>
    <property type="match status" value="3"/>
</dbReference>
<protein>
    <submittedName>
        <fullName evidence="5">Bifunctional hemolysin/adenylate cyclase</fullName>
    </submittedName>
</protein>
<keyword evidence="2" id="KW-0964">Secreted</keyword>
<dbReference type="InterPro" id="IPR015943">
    <property type="entry name" value="WD40/YVTN_repeat-like_dom_sf"/>
</dbReference>
<gene>
    <name evidence="5" type="primary">cya_2</name>
    <name evidence="5" type="ORF">Mal15_51750</name>
</gene>
<dbReference type="InterPro" id="IPR038081">
    <property type="entry name" value="CalX-like_sf"/>
</dbReference>
<dbReference type="SUPFAM" id="SSF51120">
    <property type="entry name" value="beta-Roll"/>
    <property type="match status" value="3"/>
</dbReference>
<organism evidence="5 6">
    <name type="scientific">Stieleria maiorica</name>
    <dbReference type="NCBI Taxonomy" id="2795974"/>
    <lineage>
        <taxon>Bacteria</taxon>
        <taxon>Pseudomonadati</taxon>
        <taxon>Planctomycetota</taxon>
        <taxon>Planctomycetia</taxon>
        <taxon>Pirellulales</taxon>
        <taxon>Pirellulaceae</taxon>
        <taxon>Stieleria</taxon>
    </lineage>
</organism>
<dbReference type="Proteomes" id="UP000321353">
    <property type="component" value="Chromosome"/>
</dbReference>
<proteinExistence type="predicted"/>
<dbReference type="PANTHER" id="PTHR38340">
    <property type="entry name" value="S-LAYER PROTEIN"/>
    <property type="match status" value="1"/>
</dbReference>
<feature type="domain" description="PKD" evidence="4">
    <location>
        <begin position="2998"/>
        <end position="3056"/>
    </location>
</feature>
<feature type="region of interest" description="Disordered" evidence="3">
    <location>
        <begin position="1"/>
        <end position="24"/>
    </location>
</feature>
<dbReference type="GO" id="GO:0004553">
    <property type="term" value="F:hydrolase activity, hydrolyzing O-glycosyl compounds"/>
    <property type="evidence" value="ECO:0007669"/>
    <property type="project" value="InterPro"/>
</dbReference>
<evidence type="ECO:0000256" key="3">
    <source>
        <dbReference type="SAM" id="MobiDB-lite"/>
    </source>
</evidence>
<dbReference type="EMBL" id="CP036264">
    <property type="protein sequence ID" value="QEG01099.1"/>
    <property type="molecule type" value="Genomic_DNA"/>
</dbReference>
<comment type="subcellular location">
    <subcellularLocation>
        <location evidence="1">Secreted</location>
    </subcellularLocation>
</comment>
<dbReference type="GO" id="GO:0005509">
    <property type="term" value="F:calcium ion binding"/>
    <property type="evidence" value="ECO:0007669"/>
    <property type="project" value="InterPro"/>
</dbReference>
<feature type="region of interest" description="Disordered" evidence="3">
    <location>
        <begin position="4064"/>
        <end position="4088"/>
    </location>
</feature>
<evidence type="ECO:0000259" key="4">
    <source>
        <dbReference type="PROSITE" id="PS50093"/>
    </source>
</evidence>
<dbReference type="Gene3D" id="2.150.10.10">
    <property type="entry name" value="Serralysin-like metalloprotease, C-terminal"/>
    <property type="match status" value="2"/>
</dbReference>
<dbReference type="SUPFAM" id="SSF141072">
    <property type="entry name" value="CalX-like"/>
    <property type="match status" value="1"/>
</dbReference>
<dbReference type="InterPro" id="IPR022409">
    <property type="entry name" value="PKD/Chitinase_dom"/>
</dbReference>
<dbReference type="InterPro" id="IPR018511">
    <property type="entry name" value="Hemolysin-typ_Ca-bd_CS"/>
</dbReference>
<dbReference type="SUPFAM" id="SSF82171">
    <property type="entry name" value="DPP6 N-terminal domain-like"/>
    <property type="match status" value="1"/>
</dbReference>
<accession>A0A5B9MIS0</accession>
<dbReference type="PROSITE" id="PS50093">
    <property type="entry name" value="PKD"/>
    <property type="match status" value="1"/>
</dbReference>
<keyword evidence="6" id="KW-1185">Reference proteome</keyword>
<dbReference type="Pfam" id="PF00404">
    <property type="entry name" value="Dockerin_1"/>
    <property type="match status" value="1"/>
</dbReference>
<dbReference type="InterPro" id="IPR000601">
    <property type="entry name" value="PKD_dom"/>
</dbReference>
<dbReference type="Pfam" id="PF18911">
    <property type="entry name" value="PKD_4"/>
    <property type="match status" value="2"/>
</dbReference>
<dbReference type="PANTHER" id="PTHR38340:SF1">
    <property type="entry name" value="S-LAYER PROTEIN"/>
    <property type="match status" value="1"/>
</dbReference>
<dbReference type="Gene3D" id="2.60.40.2030">
    <property type="match status" value="1"/>
</dbReference>
<feature type="compositionally biased region" description="Basic residues" evidence="3">
    <location>
        <begin position="8"/>
        <end position="21"/>
    </location>
</feature>
<dbReference type="SUPFAM" id="SSF63829">
    <property type="entry name" value="Calcium-dependent phosphotriesterase"/>
    <property type="match status" value="1"/>
</dbReference>
<dbReference type="PROSITE" id="PS00330">
    <property type="entry name" value="HEMOLYSIN_CALCIUM"/>
    <property type="match status" value="2"/>
</dbReference>
<dbReference type="InterPro" id="IPR035986">
    <property type="entry name" value="PKD_dom_sf"/>
</dbReference>
<dbReference type="InterPro" id="IPR050557">
    <property type="entry name" value="RTX_toxin/Mannuronan_C5-epim"/>
</dbReference>
<dbReference type="SMART" id="SM00089">
    <property type="entry name" value="PKD"/>
    <property type="match status" value="5"/>
</dbReference>
<dbReference type="GO" id="GO:0005576">
    <property type="term" value="C:extracellular region"/>
    <property type="evidence" value="ECO:0007669"/>
    <property type="project" value="UniProtKB-SubCell"/>
</dbReference>
<sequence length="4088" mass="433091">MSTLPSTAHRRRRKLTRHRRSRAEQLERRDLLAASLSIGDATVEEGNPGGAPAELKFPITRAGDTSEELTVTFEVFAAGDDLPTDDERGAAQRGLAAAGGKDADFVVPAFQTVTIPAGSVNETLTITVNPDVVPEGDERLEVRFKSVVGEVTFASEEDTRATGTIVNDDRPNELLELLTSLDTEERDRLIGQVKDGFDDTFAEIVAGIETAVDEISGVPIVGGQLADAVEPVLTEIEAIQTDLTELVETVFTSTSENLIADFQNAMFEILEPILMDSPDAGTDISASDILLSYGADDLDGPNDEGDGNPDPGTSWVQFDFHLGQRTIQDLPFEFNLGAATALPGLEALGLSVDASDGLRFDLRWDLRYGFGLSQRYGIDPNFDLDYFYVNSGAVDVTGTPVEEFRASIDIKSAPAKDDDGFDVLSTDAGLQAEATIGLLAAKVEDGIPFAVDITAERGFDFGGSETEADFTLVIDSGGDEPVQVDISGLALPTGADDDLAGAIENLGTFLIDLQAELIAKLEGKFNDVETTQGEGQTAFVPVTVSLDFGSINGFANPDLPTTPSIVLSAEIPQISSMTIIGGGELGFAESNLGSLLDPGPFGQFDDGRSAALGFDASPFDESDFTTASSEVVPGRFRLRAGAAAPASGLLRQDTEFTLVLNNGQGAESEERILISISEEQNRDIKSLRDQLNTKSLESVFRDTINQAISQQQKNNAYETIDVQIDDEGFFVLTSRGDAANPGPTMDIDYPSTDQSKISVVFTVDIDDPNWTLFNQRQNPNDQAFLDRVTRGDIQDATKITDRFQPEAEASLALKLHTTADLNALIEEAGDSIPTVPLIDQGLLFPQIEFDFVLDATASAKFKNPKTPDPDNDEAGEKRYTNELETLSFENVSIDIGTLLETFVQPIANFVGTALGPASVIVGGLAGDNFLDLKLPVLDELHDKWNSIPEKLLDLAGDNKDHIYRFREALGTVLGIAESVEVLLRDYEGEAIALGCFEYFKPENADSRVLAPCAAASAIDSATSTEASQFINAYNQATSTVGGLRFDFLQPTNFVSLLSGEDADLVSLNIPALNVTLGKSINIDFGPATLNGDVEAEINTELGLVYDTIGLGKIVGAFRRGDDPNWDDLLDGIYIRNSDGKEVDVQIEAGANAKVDVEIASGSVRAELSGSVGLDVLDPNEDGALRLDEIQSVTGGDPDKVFCLVDASANLSGELDLEVEFFGIGGSLSDIGLEGLTEIDVNLSFQRGELKDLLEDLGFDLDCLDEPNPILASPRIENGEEVIRIHTGPYARDRVEGDVSDEDGPAVISVEQNGNEITVIGFGGETTVPYKPDQPPLIVITGGPHGDVFDLSDVSSLSIRMEGAGGGDTLIGGDQQDGFFDEIYGGNGSDFIDPGRGDDVVVTGAGSNVVLSSPGADTIDASANTASGGFVYGYKLDALGRLERDGQGDPIPLPDRNVGDTVIGSDMDDFLVGTSVAGGKGEDTIRGTGTGGTLDGGAENDVIVGSDGDETLFGGPGEDTLNGGGGADSILGGDDNDELISGYGDILVSGGGGEDELTVDLGTEISGLGIVGIKTSLGDGNYTAQSINDSTITDDPFPSESTSYAGIETIAGYRLGNGQDTVEINGVAVEVEVLTLAGEDTIRWINNSAEVELDAGEDRDELVIDRSGQSDPIDATLQSRTIRGFANERLVFSGLEQITVTTGSGSDRVRIDAPAADSTIRGGSGDHVFVERLTNVATITAEQVILELDSDASGLRNEFGDGDRLRATVDKLIVDNRENIHALEFSVKDREVLVAGLTGPLIENTSGIDLIEFRGTTAATTQDTLQVVDAAESSKTFRIEDRLVEVIQGGDVLKPAARSSEVVVEYPEMPVLDGPLQLIFAPSTGAPGRSLYAAGDHGISIFQESLDTRYEFFPVGKIDSPFGSLSSRTQLRFDPFGTFLYVSKHLPSERTSKIAVYQRDTASGALSLVEVIDEFPEATLRLKGYPAIVDMQVIEERVFLTVEDTGAPDPETHVLRFERERLSVVGHTGKLIEGKFEGGPATGVPIDSVWDPSGENLFVLTDHRSRLQVHRYSADPNNETRLRGPFLDYETGRGPGQGEKLEVQPVRHSSPRKVYLVQRDRITVFTKNGATDQLEKIQDVAFLPRENAPSSDSENDLEFNGNGTVVYINNGAELQAYHLGFDGLFLDERSNSRPALTAMPFATSGALSVTNDLNSDSLARDPRSGRLIATTGEKQFTTFTEPTSGDSIEAIQQVADGVRQTFDTSSLLKLVYSTDRPRNAYGLSDNGFLIEFDRSVDGDPQMNPESILTPDDWEFDRLRDKGLAFATDLLLADDIGDDEHLYVATSDRTGGGGITLYRRDGASGDLTFDPTIDGFVRFNGVRTLQLSPDGDTLWAASLGSVTPFTRDKTTGYLTQGTGTGTLDFTSEFAIDPESDFIFLALGGSDGGIATRLQSDVANEPGARFEPLPNATSVKLIGDQIYAGTSDGLLKVYNVNHKGELTLLQTVSGGSGGAGSLSDVVDIVSSRDDRYVFAGSAEGVIISYRRDHSTGRLSFSQRTAEGILGIEGIVEMTSLTFAASENEYLPDLLYVTSPNGWTAIEITPSNFVRTSSYRVGFDDHFASLTVASADAEGGGDFSDSVSSTGVSVVPLTIETFGGADDVSIASQPGRLTVDTGPGSDFVSLRSVVGEKTTIELGSGDDTIDVNLPGLDISGDDAIVSINGDSPLFDNNPPLGDTLTYIVGGLTFDADPETALETPEGQISVGGQVIVKWEEIENLGALAALSASITVTPGSVAEGNSVDLTATASAEGVIVAESDYQWDLNGDGVFGDRTGSTLSLDWSALQALGIDDDGNYPIAVEVATSGLRTIASASIVITNADPVLSATVSPGTIHQFESVSLTLGSTDPGDDTIERWEIDWDSDGSVDDIYFIAAGVVPHVYNGSGTQTITATAFDEDGGPYAAVTETVVVNEIPPRVRAFEGTTVLNEGGTGNYTLVATGGTTTPLSWMVDFGDGTIEQITSTEFTHTYADDGIYTINAIVLENDGSSQSATATLTVEVNPVDPTIITEPGASPIDEGQVYTLGVAAIDDPGDDTITHWTIDWGDGTVEAIVGDIRSAAHPYLDDSAAEPGGEYQITVWATDEDGTYQATAAVPVAVTNVAEPMISVPDRFSSISNIDFTVAEGQPLELILSNDDPGNDTTTEWIIDWDGDGPLTPVSYPSDPTAPLRHVSFVYTAEIAPLQITALMIDEDGEHPANSLTGEVTNTPPTPRIRGGSTTAVEGSPFFVTLDPGTEGTNTNIVRWRIEWNDGTGAETIPLEEPSTNVTLSHVFPDGDGSGINVNAFAIDEVGQQYPAALTVPVLNQPPTISLSGPASIEENTEYQLTLGPVIDPAIIDTVSRYVIHWGDGSSTQLTSQEVSDLGGVVPHVYLDDPPFPGNVDTIINVDLVDEDGRAPNAGSTRVQIVNVAPVADAGGPYQILLPATQVTLSALAIDQSPLDTFTFEWDFDDDGVFGDATGPNPIFDATGAFPGQVFNIGLRVTDDDGDVSEIVTTTVQYLSIPEIDSITLAQASINENDVAVLTVDFSDTDPNQTHTITVDWGDGVEPTVQTLPVGERSITLTHPYLDDDPTDTPADSNTIDVTVANTAADDTGSTGITVANVDPDVLEFVSDAAMLEAKSNDLAVTISGCVGDIGSLDTHVAVIDWGDGSDPDTIDVDQLTRGFAAQHDYPGPGIYEITAKVIDDDGGVSEIATTAAVIQGVGLVDGTLFIIGTGGRDHVKLDYKEKKDELDLNVKFNQGAGQDHVKATFQASSIQRIVAFLCGGDDHYHGKIDGKKGSSISIRQIVFGGVGLDHLQGGDTEDALLGGAGKDDIRGHGGNDLLIGGHGEDKIHGDHGDDLLIGDAIGADESAVTTVGHLDAALQSWAAAADPGGAVSALSGIIDDGDDDRLHDRKGANEFIEGASDQPWIWWVDVDGNGESTALDALLIINRLSMTHRAKGEADGAASETGIYDVNLDGRVTLLDALQVINALARSTGPSAGSAPRYTPPVAAWHDAVDTLMKDRDPLEHLDPSLEQPMLDSGLYRPRGRSL</sequence>
<evidence type="ECO:0000313" key="6">
    <source>
        <dbReference type="Proteomes" id="UP000321353"/>
    </source>
</evidence>